<name>A0AAW3P9U2_9BURK</name>
<evidence type="ECO:0000256" key="1">
    <source>
        <dbReference type="ARBA" id="ARBA00006484"/>
    </source>
</evidence>
<accession>A0AAW3P9U2</accession>
<dbReference type="SUPFAM" id="SSF51735">
    <property type="entry name" value="NAD(P)-binding Rossmann-fold domains"/>
    <property type="match status" value="1"/>
</dbReference>
<dbReference type="FunFam" id="3.40.50.720:FF:000084">
    <property type="entry name" value="Short-chain dehydrogenase reductase"/>
    <property type="match status" value="1"/>
</dbReference>
<dbReference type="EMBL" id="LPJV01000059">
    <property type="protein sequence ID" value="KWF46798.1"/>
    <property type="molecule type" value="Genomic_DNA"/>
</dbReference>
<dbReference type="AlphaFoldDB" id="A0AAW3P9U2"/>
<dbReference type="RefSeq" id="WP_060188546.1">
    <property type="nucleotide sequence ID" value="NZ_LPJS01000026.1"/>
</dbReference>
<sequence length="254" mass="26880">MKRLDGKIVLITGAARGIGAAAARIFASEGARLMLVDVLDEPLRALVEEIGDQASYRVTDVTDETATETLISDMVRQHGGIDVALLNAGIAGELKPFEEYPVESFDRIMSVNVRGTWIGLKYLMKAMTSKGGSIVITASAAGIRATPNMAAYIVSKHAVIGLMRAAAVEGASRGIRVNTVNPATIDTPMVKELSTMRDSADGSREPISRSIPLGRHGEADEVARMMLFLASDESSFCTGGVYMVDGGVSAGRAF</sequence>
<proteinExistence type="inferred from homology"/>
<comment type="similarity">
    <text evidence="1">Belongs to the short-chain dehydrogenases/reductases (SDR) family.</text>
</comment>
<dbReference type="CDD" id="cd05233">
    <property type="entry name" value="SDR_c"/>
    <property type="match status" value="1"/>
</dbReference>
<dbReference type="InterPro" id="IPR036291">
    <property type="entry name" value="NAD(P)-bd_dom_sf"/>
</dbReference>
<evidence type="ECO:0000313" key="4">
    <source>
        <dbReference type="Proteomes" id="UP000063236"/>
    </source>
</evidence>
<comment type="caution">
    <text evidence="3">The sequence shown here is derived from an EMBL/GenBank/DDBJ whole genome shotgun (WGS) entry which is preliminary data.</text>
</comment>
<dbReference type="GO" id="GO:0016491">
    <property type="term" value="F:oxidoreductase activity"/>
    <property type="evidence" value="ECO:0007669"/>
    <property type="project" value="UniProtKB-KW"/>
</dbReference>
<gene>
    <name evidence="3" type="ORF">WL88_26200</name>
</gene>
<organism evidence="3 4">
    <name type="scientific">Burkholderia diffusa</name>
    <dbReference type="NCBI Taxonomy" id="488732"/>
    <lineage>
        <taxon>Bacteria</taxon>
        <taxon>Pseudomonadati</taxon>
        <taxon>Pseudomonadota</taxon>
        <taxon>Betaproteobacteria</taxon>
        <taxon>Burkholderiales</taxon>
        <taxon>Burkholderiaceae</taxon>
        <taxon>Burkholderia</taxon>
        <taxon>Burkholderia cepacia complex</taxon>
    </lineage>
</organism>
<evidence type="ECO:0000313" key="3">
    <source>
        <dbReference type="EMBL" id="KWF46798.1"/>
    </source>
</evidence>
<dbReference type="InterPro" id="IPR002347">
    <property type="entry name" value="SDR_fam"/>
</dbReference>
<keyword evidence="2" id="KW-0560">Oxidoreductase</keyword>
<dbReference type="PRINTS" id="PR00080">
    <property type="entry name" value="SDRFAMILY"/>
</dbReference>
<dbReference type="Proteomes" id="UP000063236">
    <property type="component" value="Unassembled WGS sequence"/>
</dbReference>
<evidence type="ECO:0000256" key="2">
    <source>
        <dbReference type="ARBA" id="ARBA00023002"/>
    </source>
</evidence>
<dbReference type="Gene3D" id="3.40.50.720">
    <property type="entry name" value="NAD(P)-binding Rossmann-like Domain"/>
    <property type="match status" value="1"/>
</dbReference>
<dbReference type="PANTHER" id="PTHR24321:SF8">
    <property type="entry name" value="ESTRADIOL 17-BETA-DEHYDROGENASE 8-RELATED"/>
    <property type="match status" value="1"/>
</dbReference>
<dbReference type="PRINTS" id="PR00081">
    <property type="entry name" value="GDHRDH"/>
</dbReference>
<dbReference type="PANTHER" id="PTHR24321">
    <property type="entry name" value="DEHYDROGENASES, SHORT CHAIN"/>
    <property type="match status" value="1"/>
</dbReference>
<dbReference type="Pfam" id="PF13561">
    <property type="entry name" value="adh_short_C2"/>
    <property type="match status" value="1"/>
</dbReference>
<reference evidence="3 4" key="1">
    <citation type="submission" date="2015-11" db="EMBL/GenBank/DDBJ databases">
        <title>Expanding the genomic diversity of Burkholderia species for the development of highly accurate diagnostics.</title>
        <authorList>
            <person name="Sahl J."/>
            <person name="Keim P."/>
            <person name="Wagner D."/>
        </authorList>
    </citation>
    <scope>NUCLEOTIDE SEQUENCE [LARGE SCALE GENOMIC DNA]</scope>
    <source>
        <strain evidence="3 4">MSMB378WGS</strain>
    </source>
</reference>
<protein>
    <submittedName>
        <fullName evidence="3">Oxidoreductase</fullName>
    </submittedName>
</protein>
<dbReference type="NCBIfam" id="NF005559">
    <property type="entry name" value="PRK07231.1"/>
    <property type="match status" value="1"/>
</dbReference>